<evidence type="ECO:0000313" key="10">
    <source>
        <dbReference type="EMBL" id="MBM7132252.1"/>
    </source>
</evidence>
<evidence type="ECO:0000256" key="1">
    <source>
        <dbReference type="ARBA" id="ARBA00004651"/>
    </source>
</evidence>
<reference evidence="10" key="1">
    <citation type="submission" date="2020-10" db="EMBL/GenBank/DDBJ databases">
        <title>Phylogeny of dyella-like bacteria.</title>
        <authorList>
            <person name="Fu J."/>
        </authorList>
    </citation>
    <scope>NUCLEOTIDE SEQUENCE</scope>
    <source>
        <strain evidence="10">DHON07</strain>
    </source>
</reference>
<evidence type="ECO:0000313" key="11">
    <source>
        <dbReference type="Proteomes" id="UP001430193"/>
    </source>
</evidence>
<dbReference type="Proteomes" id="UP001430193">
    <property type="component" value="Unassembled WGS sequence"/>
</dbReference>
<keyword evidence="11" id="KW-1185">Reference proteome</keyword>
<dbReference type="Pfam" id="PF12704">
    <property type="entry name" value="MacB_PCD"/>
    <property type="match status" value="1"/>
</dbReference>
<sequence>MTMRVHPILAALRQHKAGTALIVLQIALTLAITCNALFVIHQRVARLSRPSGVDEDNVMVIQNQWVGDADAKQRSAMIAADLETLRRVAGVVDAFSTNALPLSSGGWSKGVRYTMDQVTATSPTAIYFADDHALSTLGLHLVAGRNFTAEEIGQVGARDSLLAREVIITQALADKLFPNGAAVGKTICLGSAPPSVIIGVVDRLQTWIDSYTETWVERSTLVPFRLLASNSIYVVRVQPGRMAGVLRDAPKALVAANPLRAIGAKDVETFAQLRADVYRSDHGMAVMMGVICLVLLATTAAGIVGLTSFWVGQRRRHIGVRRALGATRRDIFNYFCTENLFISVAGAAIGTCLAVGLNLLLVDRFETGRLSLGYVLVGVAVLLVLGQLAVLVPALRASRLSPVEATRLR</sequence>
<feature type="transmembrane region" description="Helical" evidence="7">
    <location>
        <begin position="332"/>
        <end position="360"/>
    </location>
</feature>
<evidence type="ECO:0000256" key="2">
    <source>
        <dbReference type="ARBA" id="ARBA00022475"/>
    </source>
</evidence>
<keyword evidence="3 7" id="KW-0812">Transmembrane</keyword>
<evidence type="ECO:0000256" key="6">
    <source>
        <dbReference type="ARBA" id="ARBA00038076"/>
    </source>
</evidence>
<comment type="subcellular location">
    <subcellularLocation>
        <location evidence="1">Cell membrane</location>
        <topology evidence="1">Multi-pass membrane protein</topology>
    </subcellularLocation>
</comment>
<name>A0ABS2KN73_9GAMM</name>
<organism evidence="10 11">
    <name type="scientific">Dyella mobilis</name>
    <dbReference type="NCBI Taxonomy" id="1849582"/>
    <lineage>
        <taxon>Bacteria</taxon>
        <taxon>Pseudomonadati</taxon>
        <taxon>Pseudomonadota</taxon>
        <taxon>Gammaproteobacteria</taxon>
        <taxon>Lysobacterales</taxon>
        <taxon>Rhodanobacteraceae</taxon>
        <taxon>Dyella</taxon>
    </lineage>
</organism>
<dbReference type="InterPro" id="IPR050250">
    <property type="entry name" value="Macrolide_Exporter_MacB"/>
</dbReference>
<dbReference type="PANTHER" id="PTHR30572:SF4">
    <property type="entry name" value="ABC TRANSPORTER PERMEASE YTRF"/>
    <property type="match status" value="1"/>
</dbReference>
<evidence type="ECO:0000259" key="9">
    <source>
        <dbReference type="Pfam" id="PF12704"/>
    </source>
</evidence>
<evidence type="ECO:0000256" key="5">
    <source>
        <dbReference type="ARBA" id="ARBA00023136"/>
    </source>
</evidence>
<comment type="caution">
    <text evidence="10">The sequence shown here is derived from an EMBL/GenBank/DDBJ whole genome shotgun (WGS) entry which is preliminary data.</text>
</comment>
<gene>
    <name evidence="10" type="ORF">ISS99_22200</name>
</gene>
<evidence type="ECO:0000256" key="7">
    <source>
        <dbReference type="SAM" id="Phobius"/>
    </source>
</evidence>
<feature type="transmembrane region" description="Helical" evidence="7">
    <location>
        <begin position="372"/>
        <end position="392"/>
    </location>
</feature>
<keyword evidence="4 7" id="KW-1133">Transmembrane helix</keyword>
<feature type="domain" description="ABC3 transporter permease C-terminal" evidence="8">
    <location>
        <begin position="290"/>
        <end position="402"/>
    </location>
</feature>
<dbReference type="InterPro" id="IPR025857">
    <property type="entry name" value="MacB_PCD"/>
</dbReference>
<dbReference type="PANTHER" id="PTHR30572">
    <property type="entry name" value="MEMBRANE COMPONENT OF TRANSPORTER-RELATED"/>
    <property type="match status" value="1"/>
</dbReference>
<evidence type="ECO:0000256" key="4">
    <source>
        <dbReference type="ARBA" id="ARBA00022989"/>
    </source>
</evidence>
<dbReference type="RefSeq" id="WP_204633766.1">
    <property type="nucleotide sequence ID" value="NZ_BSOC01000001.1"/>
</dbReference>
<comment type="similarity">
    <text evidence="6">Belongs to the ABC-4 integral membrane protein family.</text>
</comment>
<dbReference type="EMBL" id="JADIKF010000040">
    <property type="protein sequence ID" value="MBM7132252.1"/>
    <property type="molecule type" value="Genomic_DNA"/>
</dbReference>
<proteinExistence type="inferred from homology"/>
<feature type="transmembrane region" description="Helical" evidence="7">
    <location>
        <begin position="21"/>
        <end position="40"/>
    </location>
</feature>
<feature type="transmembrane region" description="Helical" evidence="7">
    <location>
        <begin position="284"/>
        <end position="311"/>
    </location>
</feature>
<evidence type="ECO:0000259" key="8">
    <source>
        <dbReference type="Pfam" id="PF02687"/>
    </source>
</evidence>
<feature type="domain" description="MacB-like periplasmic core" evidence="9">
    <location>
        <begin position="27"/>
        <end position="240"/>
    </location>
</feature>
<dbReference type="Pfam" id="PF02687">
    <property type="entry name" value="FtsX"/>
    <property type="match status" value="1"/>
</dbReference>
<dbReference type="InterPro" id="IPR003838">
    <property type="entry name" value="ABC3_permease_C"/>
</dbReference>
<accession>A0ABS2KN73</accession>
<protein>
    <submittedName>
        <fullName evidence="10">ABC transporter permease</fullName>
    </submittedName>
</protein>
<keyword evidence="5 7" id="KW-0472">Membrane</keyword>
<evidence type="ECO:0000256" key="3">
    <source>
        <dbReference type="ARBA" id="ARBA00022692"/>
    </source>
</evidence>
<keyword evidence="2" id="KW-1003">Cell membrane</keyword>